<keyword evidence="3" id="KW-1185">Reference proteome</keyword>
<evidence type="ECO:0000256" key="1">
    <source>
        <dbReference type="SAM" id="MobiDB-lite"/>
    </source>
</evidence>
<dbReference type="Proteomes" id="UP001165080">
    <property type="component" value="Unassembled WGS sequence"/>
</dbReference>
<dbReference type="OrthoDB" id="532996at2759"/>
<feature type="region of interest" description="Disordered" evidence="1">
    <location>
        <begin position="30"/>
        <end position="54"/>
    </location>
</feature>
<reference evidence="2 3" key="1">
    <citation type="journal article" date="2023" name="Commun. Biol.">
        <title>Reorganization of the ancestral sex-determining regions during the evolution of trioecy in Pleodorina starrii.</title>
        <authorList>
            <person name="Takahashi K."/>
            <person name="Suzuki S."/>
            <person name="Kawai-Toyooka H."/>
            <person name="Yamamoto K."/>
            <person name="Hamaji T."/>
            <person name="Ootsuki R."/>
            <person name="Yamaguchi H."/>
            <person name="Kawachi M."/>
            <person name="Higashiyama T."/>
            <person name="Nozaki H."/>
        </authorList>
    </citation>
    <scope>NUCLEOTIDE SEQUENCE [LARGE SCALE GENOMIC DNA]</scope>
    <source>
        <strain evidence="2 3">NIES-4479</strain>
    </source>
</reference>
<evidence type="ECO:0000313" key="2">
    <source>
        <dbReference type="EMBL" id="GLC51235.1"/>
    </source>
</evidence>
<name>A0A9W6BGA1_9CHLO</name>
<comment type="caution">
    <text evidence="2">The sequence shown here is derived from an EMBL/GenBank/DDBJ whole genome shotgun (WGS) entry which is preliminary data.</text>
</comment>
<organism evidence="2 3">
    <name type="scientific">Pleodorina starrii</name>
    <dbReference type="NCBI Taxonomy" id="330485"/>
    <lineage>
        <taxon>Eukaryota</taxon>
        <taxon>Viridiplantae</taxon>
        <taxon>Chlorophyta</taxon>
        <taxon>core chlorophytes</taxon>
        <taxon>Chlorophyceae</taxon>
        <taxon>CS clade</taxon>
        <taxon>Chlamydomonadales</taxon>
        <taxon>Volvocaceae</taxon>
        <taxon>Pleodorina</taxon>
    </lineage>
</organism>
<sequence>MESSASRVAQLMLRRNSRKDLGNLGTLFSQWSARTPNDPTRRMAMGGAPPTPAPAPEPTLDACMDAFCAVQLTPTNSIGAKDALPSLLSPRGSLKNLASLLLSPAASLKDGTSLLSPQASVGKAGLDTILRSAFAAAADPEDAPPLECRGSVPTTPVGGRLQVC</sequence>
<evidence type="ECO:0000313" key="3">
    <source>
        <dbReference type="Proteomes" id="UP001165080"/>
    </source>
</evidence>
<proteinExistence type="predicted"/>
<gene>
    <name evidence="2" type="primary">PLEST007193</name>
    <name evidence="2" type="ORF">PLESTB_000480800</name>
</gene>
<protein>
    <submittedName>
        <fullName evidence="2">Uncharacterized protein</fullName>
    </submittedName>
</protein>
<accession>A0A9W6BGA1</accession>
<dbReference type="AlphaFoldDB" id="A0A9W6BGA1"/>
<dbReference type="EMBL" id="BRXU01000004">
    <property type="protein sequence ID" value="GLC51235.1"/>
    <property type="molecule type" value="Genomic_DNA"/>
</dbReference>